<gene>
    <name evidence="12" type="ORF">LIER_05728</name>
</gene>
<dbReference type="GO" id="GO:0006044">
    <property type="term" value="P:N-acetylglucosamine metabolic process"/>
    <property type="evidence" value="ECO:0007669"/>
    <property type="project" value="UniProtKB-ARBA"/>
</dbReference>
<keyword evidence="13" id="KW-1185">Reference proteome</keyword>
<dbReference type="Pfam" id="PF00583">
    <property type="entry name" value="Acetyltransf_1"/>
    <property type="match status" value="1"/>
</dbReference>
<sequence length="158" mass="18034">MEIQNNTEVQESYEVRKLHVSDKDKGFINLLEQLTPCGNVTNEDFIQRFEEISRFGDNHVVFVIEDIGKSKIVATGSVIIESKFIRNCSKAGHIEDVVVDSGYRGKQLGKKMIEFLVDHCVKMGCYKVILDCSEENACFYQKCGFNKKAVQMAKYFDT</sequence>
<evidence type="ECO:0000256" key="6">
    <source>
        <dbReference type="ARBA" id="ARBA00022824"/>
    </source>
</evidence>
<evidence type="ECO:0000256" key="9">
    <source>
        <dbReference type="ARBA" id="ARBA00048964"/>
    </source>
</evidence>
<comment type="subunit">
    <text evidence="4 10">Homodimer.</text>
</comment>
<keyword evidence="7" id="KW-0472">Membrane</keyword>
<keyword evidence="8 10" id="KW-0012">Acyltransferase</keyword>
<evidence type="ECO:0000256" key="8">
    <source>
        <dbReference type="ARBA" id="ARBA00023315"/>
    </source>
</evidence>
<dbReference type="PANTHER" id="PTHR13355:SF11">
    <property type="entry name" value="GLUCOSAMINE 6-PHOSPHATE N-ACETYLTRANSFERASE"/>
    <property type="match status" value="1"/>
</dbReference>
<dbReference type="EC" id="2.3.1.4" evidence="10"/>
<dbReference type="GO" id="GO:0006048">
    <property type="term" value="P:UDP-N-acetylglucosamine biosynthetic process"/>
    <property type="evidence" value="ECO:0007669"/>
    <property type="project" value="UniProtKB-UniRule"/>
</dbReference>
<evidence type="ECO:0000256" key="2">
    <source>
        <dbReference type="ARBA" id="ARBA00004832"/>
    </source>
</evidence>
<dbReference type="EMBL" id="BAABME010000800">
    <property type="protein sequence ID" value="GAA0145557.1"/>
    <property type="molecule type" value="Genomic_DNA"/>
</dbReference>
<protein>
    <recommendedName>
        <fullName evidence="10">Glucosamine 6-phosphate N-acetyltransferase</fullName>
        <ecNumber evidence="10">2.3.1.4</ecNumber>
    </recommendedName>
</protein>
<accession>A0AAV3P6H6</accession>
<organism evidence="12 13">
    <name type="scientific">Lithospermum erythrorhizon</name>
    <name type="common">Purple gromwell</name>
    <name type="synonym">Lithospermum officinale var. erythrorhizon</name>
    <dbReference type="NCBI Taxonomy" id="34254"/>
    <lineage>
        <taxon>Eukaryota</taxon>
        <taxon>Viridiplantae</taxon>
        <taxon>Streptophyta</taxon>
        <taxon>Embryophyta</taxon>
        <taxon>Tracheophyta</taxon>
        <taxon>Spermatophyta</taxon>
        <taxon>Magnoliopsida</taxon>
        <taxon>eudicotyledons</taxon>
        <taxon>Gunneridae</taxon>
        <taxon>Pentapetalae</taxon>
        <taxon>asterids</taxon>
        <taxon>lamiids</taxon>
        <taxon>Boraginales</taxon>
        <taxon>Boraginaceae</taxon>
        <taxon>Boraginoideae</taxon>
        <taxon>Lithospermeae</taxon>
        <taxon>Lithospermum</taxon>
    </lineage>
</organism>
<comment type="caution">
    <text evidence="12">The sequence shown here is derived from an EMBL/GenBank/DDBJ whole genome shotgun (WGS) entry which is preliminary data.</text>
</comment>
<evidence type="ECO:0000256" key="1">
    <source>
        <dbReference type="ARBA" id="ARBA00004406"/>
    </source>
</evidence>
<dbReference type="CDD" id="cd04301">
    <property type="entry name" value="NAT_SF"/>
    <property type="match status" value="1"/>
</dbReference>
<dbReference type="PANTHER" id="PTHR13355">
    <property type="entry name" value="GLUCOSAMINE 6-PHOSPHATE N-ACETYLTRANSFERASE"/>
    <property type="match status" value="1"/>
</dbReference>
<dbReference type="Proteomes" id="UP001454036">
    <property type="component" value="Unassembled WGS sequence"/>
</dbReference>
<dbReference type="Gene3D" id="3.40.630.30">
    <property type="match status" value="1"/>
</dbReference>
<dbReference type="AlphaFoldDB" id="A0AAV3P6H6"/>
<dbReference type="InterPro" id="IPR000182">
    <property type="entry name" value="GNAT_dom"/>
</dbReference>
<reference evidence="12 13" key="1">
    <citation type="submission" date="2024-01" db="EMBL/GenBank/DDBJ databases">
        <title>The complete chloroplast genome sequence of Lithospermum erythrorhizon: insights into the phylogenetic relationship among Boraginaceae species and the maternal lineages of purple gromwells.</title>
        <authorList>
            <person name="Okada T."/>
            <person name="Watanabe K."/>
        </authorList>
    </citation>
    <scope>NUCLEOTIDE SEQUENCE [LARGE SCALE GENOMIC DNA]</scope>
</reference>
<keyword evidence="6" id="KW-0256">Endoplasmic reticulum</keyword>
<dbReference type="InterPro" id="IPR039143">
    <property type="entry name" value="GNPNAT1-like"/>
</dbReference>
<dbReference type="FunFam" id="3.40.630.30:FF:000048">
    <property type="entry name" value="Glucosamine 6-phosphate N-acetyltransferase"/>
    <property type="match status" value="1"/>
</dbReference>
<comment type="similarity">
    <text evidence="3 10">Belongs to the acetyltransferase family. GNA1 subfamily.</text>
</comment>
<evidence type="ECO:0000256" key="10">
    <source>
        <dbReference type="RuleBase" id="RU365086"/>
    </source>
</evidence>
<evidence type="ECO:0000256" key="5">
    <source>
        <dbReference type="ARBA" id="ARBA00022679"/>
    </source>
</evidence>
<keyword evidence="5 10" id="KW-0808">Transferase</keyword>
<comment type="pathway">
    <text evidence="2 10">Nucleotide-sugar biosynthesis; UDP-N-acetyl-alpha-D-glucosamine biosynthesis; N-acetyl-alpha-D-glucosamine 1-phosphate from alpha-D-glucosamine 6-phosphate (route I): step 1/2.</text>
</comment>
<dbReference type="GO" id="GO:0004343">
    <property type="term" value="F:glucosamine 6-phosphate N-acetyltransferase activity"/>
    <property type="evidence" value="ECO:0007669"/>
    <property type="project" value="UniProtKB-UniRule"/>
</dbReference>
<evidence type="ECO:0000256" key="7">
    <source>
        <dbReference type="ARBA" id="ARBA00023136"/>
    </source>
</evidence>
<feature type="domain" description="N-acetyltransferase" evidence="11">
    <location>
        <begin position="13"/>
        <end position="158"/>
    </location>
</feature>
<evidence type="ECO:0000256" key="4">
    <source>
        <dbReference type="ARBA" id="ARBA00011738"/>
    </source>
</evidence>
<dbReference type="InterPro" id="IPR016181">
    <property type="entry name" value="Acyl_CoA_acyltransferase"/>
</dbReference>
<dbReference type="GO" id="GO:0005789">
    <property type="term" value="C:endoplasmic reticulum membrane"/>
    <property type="evidence" value="ECO:0007669"/>
    <property type="project" value="UniProtKB-SubCell"/>
</dbReference>
<evidence type="ECO:0000313" key="13">
    <source>
        <dbReference type="Proteomes" id="UP001454036"/>
    </source>
</evidence>
<comment type="subcellular location">
    <subcellularLocation>
        <location evidence="1">Endoplasmic reticulum membrane</location>
        <topology evidence="1">Peripheral membrane protein</topology>
    </subcellularLocation>
</comment>
<evidence type="ECO:0000259" key="11">
    <source>
        <dbReference type="PROSITE" id="PS51186"/>
    </source>
</evidence>
<proteinExistence type="inferred from homology"/>
<dbReference type="SUPFAM" id="SSF55729">
    <property type="entry name" value="Acyl-CoA N-acyltransferases (Nat)"/>
    <property type="match status" value="1"/>
</dbReference>
<comment type="catalytic activity">
    <reaction evidence="9 10">
        <text>D-glucosamine 6-phosphate + acetyl-CoA = N-acetyl-D-glucosamine 6-phosphate + CoA + H(+)</text>
        <dbReference type="Rhea" id="RHEA:10292"/>
        <dbReference type="ChEBI" id="CHEBI:15378"/>
        <dbReference type="ChEBI" id="CHEBI:57287"/>
        <dbReference type="ChEBI" id="CHEBI:57288"/>
        <dbReference type="ChEBI" id="CHEBI:57513"/>
        <dbReference type="ChEBI" id="CHEBI:58725"/>
        <dbReference type="EC" id="2.3.1.4"/>
    </reaction>
</comment>
<evidence type="ECO:0000313" key="12">
    <source>
        <dbReference type="EMBL" id="GAA0145557.1"/>
    </source>
</evidence>
<evidence type="ECO:0000256" key="3">
    <source>
        <dbReference type="ARBA" id="ARBA00006048"/>
    </source>
</evidence>
<dbReference type="PROSITE" id="PS51186">
    <property type="entry name" value="GNAT"/>
    <property type="match status" value="1"/>
</dbReference>
<name>A0AAV3P6H6_LITER</name>